<organism evidence="1 2">
    <name type="scientific">Panagrolaimus sp. PS1159</name>
    <dbReference type="NCBI Taxonomy" id="55785"/>
    <lineage>
        <taxon>Eukaryota</taxon>
        <taxon>Metazoa</taxon>
        <taxon>Ecdysozoa</taxon>
        <taxon>Nematoda</taxon>
        <taxon>Chromadorea</taxon>
        <taxon>Rhabditida</taxon>
        <taxon>Tylenchina</taxon>
        <taxon>Panagrolaimomorpha</taxon>
        <taxon>Panagrolaimoidea</taxon>
        <taxon>Panagrolaimidae</taxon>
        <taxon>Panagrolaimus</taxon>
    </lineage>
</organism>
<protein>
    <submittedName>
        <fullName evidence="2">Deoxyribonuclease II</fullName>
    </submittedName>
</protein>
<dbReference type="Proteomes" id="UP000887580">
    <property type="component" value="Unplaced"/>
</dbReference>
<name>A0AC35G4K5_9BILA</name>
<sequence length="359" mass="40582">MLNLFGIVIIFILPSTFAAVSCKNQQNQDVDWFVSYKVPRINDNSLQGVGDGVAFYYMDLTTDSFIPSSNDLNSTQQAIAYTLQQYYDNEKSLTSTFVLYNDEPSEDAPVYFRHLFDQIKLSTRYEKGHTKGIVYFEKSGGFWLIFSMPKFPSIEEYAYPSNAEKFGQSILCMTFNYDELTKIGTQLYYNHPLIYASNLVTSMASENPDLTNVIGGQYKKGSPFSSTLTLRTRGGQDFISFAKTAEFGHDLYDTLVAPTLQTSLYVESWIYGHRIPCNGTLKYTVFDAVTMKVQTTTKFNSTHDHSKLAISTDSSMPFICIGDVNRMSSLYIRGGGTVCIKSKKLWDAYSPMFIVVNRC</sequence>
<evidence type="ECO:0000313" key="1">
    <source>
        <dbReference type="Proteomes" id="UP000887580"/>
    </source>
</evidence>
<reference evidence="2" key="1">
    <citation type="submission" date="2022-11" db="UniProtKB">
        <authorList>
            <consortium name="WormBaseParasite"/>
        </authorList>
    </citation>
    <scope>IDENTIFICATION</scope>
</reference>
<dbReference type="WBParaSite" id="PS1159_v2.g23825.t1">
    <property type="protein sequence ID" value="PS1159_v2.g23825.t1"/>
    <property type="gene ID" value="PS1159_v2.g23825"/>
</dbReference>
<proteinExistence type="predicted"/>
<evidence type="ECO:0000313" key="2">
    <source>
        <dbReference type="WBParaSite" id="PS1159_v2.g23825.t1"/>
    </source>
</evidence>
<accession>A0AC35G4K5</accession>